<evidence type="ECO:0000313" key="2">
    <source>
        <dbReference type="Proteomes" id="UP000291758"/>
    </source>
</evidence>
<proteinExistence type="predicted"/>
<keyword evidence="2" id="KW-1185">Reference proteome</keyword>
<dbReference type="AlphaFoldDB" id="A0A4P6EPK5"/>
<accession>A0A4P6EPK5</accession>
<organism evidence="1 2">
    <name type="scientific">Xylanimonas allomyrinae</name>
    <dbReference type="NCBI Taxonomy" id="2509459"/>
    <lineage>
        <taxon>Bacteria</taxon>
        <taxon>Bacillati</taxon>
        <taxon>Actinomycetota</taxon>
        <taxon>Actinomycetes</taxon>
        <taxon>Micrococcales</taxon>
        <taxon>Promicromonosporaceae</taxon>
        <taxon>Xylanimonas</taxon>
    </lineage>
</organism>
<reference evidence="1 2" key="1">
    <citation type="submission" date="2019-01" db="EMBL/GenBank/DDBJ databases">
        <title>Genome sequencing of strain 2JSPR-7.</title>
        <authorList>
            <person name="Heo J."/>
            <person name="Kim S.-J."/>
            <person name="Kim J.-S."/>
            <person name="Hong S.-B."/>
            <person name="Kwon S.-W."/>
        </authorList>
    </citation>
    <scope>NUCLEOTIDE SEQUENCE [LARGE SCALE GENOMIC DNA]</scope>
    <source>
        <strain evidence="1 2">2JSPR-7</strain>
    </source>
</reference>
<name>A0A4P6EPK5_9MICO</name>
<protein>
    <submittedName>
        <fullName evidence="1">Uncharacterized protein</fullName>
    </submittedName>
</protein>
<evidence type="ECO:0000313" key="1">
    <source>
        <dbReference type="EMBL" id="QAY63733.1"/>
    </source>
</evidence>
<sequence length="70" mass="7707">MSRDGLLDDALALVRAAGSDREGFAALVNGTDCVEHHGLIVRLCQMVRISARDDLEYLAEYVEAMQERGL</sequence>
<dbReference type="Proteomes" id="UP000291758">
    <property type="component" value="Chromosome"/>
</dbReference>
<dbReference type="EMBL" id="CP035495">
    <property type="protein sequence ID" value="QAY63733.1"/>
    <property type="molecule type" value="Genomic_DNA"/>
</dbReference>
<dbReference type="RefSeq" id="WP_129204893.1">
    <property type="nucleotide sequence ID" value="NZ_CP035495.1"/>
</dbReference>
<dbReference type="KEGG" id="xyl:ET495_11285"/>
<gene>
    <name evidence="1" type="ORF">ET495_11285</name>
</gene>